<gene>
    <name evidence="1" type="ORF">PU634_05100</name>
</gene>
<dbReference type="RefSeq" id="WP_306762980.1">
    <property type="nucleotide sequence ID" value="NZ_CP118224.1"/>
</dbReference>
<organism evidence="1 2">
    <name type="scientific">Oceanimonas pelagia</name>
    <dbReference type="NCBI Taxonomy" id="3028314"/>
    <lineage>
        <taxon>Bacteria</taxon>
        <taxon>Pseudomonadati</taxon>
        <taxon>Pseudomonadota</taxon>
        <taxon>Gammaproteobacteria</taxon>
        <taxon>Aeromonadales</taxon>
        <taxon>Aeromonadaceae</taxon>
        <taxon>Oceanimonas</taxon>
    </lineage>
</organism>
<dbReference type="EMBL" id="CP118224">
    <property type="protein sequence ID" value="WMC11745.1"/>
    <property type="molecule type" value="Genomic_DNA"/>
</dbReference>
<name>A0AA50KPR2_9GAMM</name>
<protein>
    <submittedName>
        <fullName evidence="1">Uncharacterized protein</fullName>
    </submittedName>
</protein>
<reference evidence="1 2" key="1">
    <citation type="submission" date="2023-02" db="EMBL/GenBank/DDBJ databases">
        <title>Complete genome sequence of a novel bacterium Oceanimonas sp. NTOU-MSR1 isolated from marine coast sediment.</title>
        <authorList>
            <person name="Yang H.-T."/>
            <person name="Chen Y.-L."/>
            <person name="Ho Y.-N."/>
        </authorList>
    </citation>
    <scope>NUCLEOTIDE SEQUENCE [LARGE SCALE GENOMIC DNA]</scope>
    <source>
        <strain evidence="1 2">NTOU-MSR1</strain>
    </source>
</reference>
<dbReference type="Proteomes" id="UP001223802">
    <property type="component" value="Chromosome"/>
</dbReference>
<evidence type="ECO:0000313" key="1">
    <source>
        <dbReference type="EMBL" id="WMC11745.1"/>
    </source>
</evidence>
<evidence type="ECO:0000313" key="2">
    <source>
        <dbReference type="Proteomes" id="UP001223802"/>
    </source>
</evidence>
<dbReference type="AlphaFoldDB" id="A0AA50KPR2"/>
<accession>A0AA50KPR2</accession>
<sequence length="161" mass="17054">MIKMQANISGFHGKPVTLLGALDESTGILVVAKSVAQIPRVDGCVLISSDRRGDRDATFSDEHIHEAITAYFKLKGEVAEDGKTSLLRFGELAAMADPSSVIEKDGVDVNGPRYRIAPDASNAHVAALAMCRYASFTGAIGDVMDMMDELSALLGGEVVTL</sequence>
<proteinExistence type="predicted"/>
<keyword evidence="2" id="KW-1185">Reference proteome</keyword>
<dbReference type="KEGG" id="ope:PU634_05100"/>